<dbReference type="KEGG" id="hpel:HZS54_13195"/>
<gene>
    <name evidence="1" type="ORF">HZS54_04795</name>
    <name evidence="2" type="ORF">HZS54_12890</name>
    <name evidence="3" type="ORF">HZS54_13195</name>
</gene>
<evidence type="ECO:0000313" key="2">
    <source>
        <dbReference type="EMBL" id="QLH82454.1"/>
    </source>
</evidence>
<accession>A0A7D5TSZ7</accession>
<dbReference type="EMBL" id="CP058909">
    <property type="protein sequence ID" value="QLH82510.1"/>
    <property type="molecule type" value="Genomic_DNA"/>
</dbReference>
<keyword evidence="4" id="KW-1185">Reference proteome</keyword>
<sequence>MDEPNYQITDSTGTVIGEIGATSDGDVVVEHAATGETATLGPSGLGVAQANIGAISGVDAQPHQPRYQSYKSDFSWQDISWEDKGGPIIDGSGPGDGEAAWPTVIHAASVLDNSYDDWYCYWSTHDRNYIALSTAPSPWGPWSYHGKVLSDSEGSQTASPSVVFDPERGRLNLYYHVDPDFTTGGAGKQYTKLATAASTGNGTSFTIQGAALDAPEDANWDGHERSYMSVVRRGKRFIGVYQGRDKANNIKGIGLCHSIDGETFVKSQSQPAWDNTQWAGYDPTIPQGGSPALSLVGGHLTIHYADFQAAEARALPYESADAALLQGGETVYTAPAWTDSGDTVVAQDFVSDGEYLYLVYFATPTDGVDNEIGVARAELGVDIG</sequence>
<dbReference type="RefSeq" id="WP_179917605.1">
    <property type="nucleotide sequence ID" value="NZ_CP058909.1"/>
</dbReference>
<reference evidence="1 4" key="1">
    <citation type="submission" date="2020-07" db="EMBL/GenBank/DDBJ databases">
        <title>Halosimplex litoreum sp. nov. and Halosimplex rubrum sp. nov., isolated from different salt environments.</title>
        <authorList>
            <person name="Cui H."/>
        </authorList>
    </citation>
    <scope>NUCLEOTIDE SEQUENCE [LARGE SCALE GENOMIC DNA]</scope>
    <source>
        <strain evidence="1 4">R2</strain>
    </source>
</reference>
<protein>
    <recommendedName>
        <fullName evidence="5">Family 43 glycosylhydrolase</fullName>
    </recommendedName>
</protein>
<dbReference type="AlphaFoldDB" id="A0A7D5TSZ7"/>
<dbReference type="EMBL" id="CP058909">
    <property type="protein sequence ID" value="QLH80994.1"/>
    <property type="molecule type" value="Genomic_DNA"/>
</dbReference>
<dbReference type="GeneID" id="56083562"/>
<evidence type="ECO:0008006" key="5">
    <source>
        <dbReference type="Google" id="ProtNLM"/>
    </source>
</evidence>
<proteinExistence type="predicted"/>
<dbReference type="Gene3D" id="2.115.10.20">
    <property type="entry name" value="Glycosyl hydrolase domain, family 43"/>
    <property type="match status" value="2"/>
</dbReference>
<evidence type="ECO:0000313" key="1">
    <source>
        <dbReference type="EMBL" id="QLH80994.1"/>
    </source>
</evidence>
<name>A0A7D5TSZ7_9EURY</name>
<organism evidence="1 4">
    <name type="scientific">Halosimplex pelagicum</name>
    <dbReference type="NCBI Taxonomy" id="869886"/>
    <lineage>
        <taxon>Archaea</taxon>
        <taxon>Methanobacteriati</taxon>
        <taxon>Methanobacteriota</taxon>
        <taxon>Stenosarchaea group</taxon>
        <taxon>Halobacteria</taxon>
        <taxon>Halobacteriales</taxon>
        <taxon>Haloarculaceae</taxon>
        <taxon>Halosimplex</taxon>
    </lineage>
</organism>
<dbReference type="InterPro" id="IPR023296">
    <property type="entry name" value="Glyco_hydro_beta-prop_sf"/>
</dbReference>
<evidence type="ECO:0000313" key="3">
    <source>
        <dbReference type="EMBL" id="QLH82510.1"/>
    </source>
</evidence>
<dbReference type="KEGG" id="hpel:HZS54_12890"/>
<dbReference type="Proteomes" id="UP000509346">
    <property type="component" value="Chromosome"/>
</dbReference>
<dbReference type="EMBL" id="CP058909">
    <property type="protein sequence ID" value="QLH82454.1"/>
    <property type="molecule type" value="Genomic_DNA"/>
</dbReference>
<dbReference type="OrthoDB" id="387733at2157"/>
<dbReference type="KEGG" id="hpel:HZS54_04795"/>
<evidence type="ECO:0000313" key="4">
    <source>
        <dbReference type="Proteomes" id="UP000509346"/>
    </source>
</evidence>
<dbReference type="SUPFAM" id="SSF75005">
    <property type="entry name" value="Arabinanase/levansucrase/invertase"/>
    <property type="match status" value="1"/>
</dbReference>